<protein>
    <submittedName>
        <fullName evidence="1">Uncharacterized protein</fullName>
    </submittedName>
</protein>
<accession>A0ABT0TQW6</accession>
<dbReference type="Proteomes" id="UP001317191">
    <property type="component" value="Unassembled WGS sequence"/>
</dbReference>
<organism evidence="1 2">
    <name type="scientific">Flavobacterium luminosum</name>
    <dbReference type="NCBI Taxonomy" id="2949086"/>
    <lineage>
        <taxon>Bacteria</taxon>
        <taxon>Pseudomonadati</taxon>
        <taxon>Bacteroidota</taxon>
        <taxon>Flavobacteriia</taxon>
        <taxon>Flavobacteriales</taxon>
        <taxon>Flavobacteriaceae</taxon>
        <taxon>Flavobacterium</taxon>
    </lineage>
</organism>
<keyword evidence="2" id="KW-1185">Reference proteome</keyword>
<comment type="caution">
    <text evidence="1">The sequence shown here is derived from an EMBL/GenBank/DDBJ whole genome shotgun (WGS) entry which is preliminary data.</text>
</comment>
<gene>
    <name evidence="1" type="ORF">NAT50_11010</name>
</gene>
<reference evidence="1 2" key="1">
    <citation type="submission" date="2022-05" db="EMBL/GenBank/DDBJ databases">
        <title>Flavobacterium sp., isolated from activated sludge.</title>
        <authorList>
            <person name="Ran Q."/>
        </authorList>
    </citation>
    <scope>NUCLEOTIDE SEQUENCE [LARGE SCALE GENOMIC DNA]</scope>
    <source>
        <strain evidence="1 2">HXWNR70</strain>
    </source>
</reference>
<sequence length="180" mass="21645">MILLINAKTYSFISKVELTEFKLNQKIENYVSTDRFSETNELIDKFSTQFNLMQHQIIKLESELNDKNIQYVGFVPGKFSEFSSFPIYLDIKNTRGKLIYWKDWDYIFQKIEDKYYLWCFLGGIADIQREIELSDEQTQNYHNLGIEYIDRLITDLKKLNDSETYKKAIEENREVYKNYS</sequence>
<proteinExistence type="predicted"/>
<evidence type="ECO:0000313" key="2">
    <source>
        <dbReference type="Proteomes" id="UP001317191"/>
    </source>
</evidence>
<dbReference type="EMBL" id="JAMLJM010000009">
    <property type="protein sequence ID" value="MCL9809885.1"/>
    <property type="molecule type" value="Genomic_DNA"/>
</dbReference>
<evidence type="ECO:0000313" key="1">
    <source>
        <dbReference type="EMBL" id="MCL9809885.1"/>
    </source>
</evidence>
<dbReference type="RefSeq" id="WP_250593279.1">
    <property type="nucleotide sequence ID" value="NZ_JAMLJM010000009.1"/>
</dbReference>
<name>A0ABT0TQW6_9FLAO</name>